<evidence type="ECO:0000256" key="2">
    <source>
        <dbReference type="ARBA" id="ARBA00004173"/>
    </source>
</evidence>
<dbReference type="FunFam" id="3.90.226.10:FF:000026">
    <property type="entry name" value="3-hydroxyisobutyryl-CoA hydrolase, mitochondrial"/>
    <property type="match status" value="1"/>
</dbReference>
<sequence length="396" mass="43853">MIDNITSKLLAIGARKTLQKYSQSLISSQGFFGTKKTDSKNYSTMSTDDDDVLFKDVSDKGLIILNRPKALNALNLSMVNKIYPILKQWESTKKIVVIKGAGERAFCAGGDVKHLALSLNEPGGEKVGADFFRGEYTLNHLIGTFKKPYVALINGITMGGGVGLSVHGKYRVATETTIFAMPETAIGLFPDVGGTNFLPKLKGKLGLYLGLTGHRLKGEDVKFAGIATHFIPSASINDLIDTLLSPDNNDIDKILNNFEVKNENNKFSLENNLSQIDKCFSADTIEEIIIKLQEDNSEFAHKALENLRKMSPTSLKITKKALDKGKHLDLRECLKMEYRLACAACTKNSDFHEGVRALLIDKDQNPSWNPKTLEQVTDQYVDSKFNLLPTEMELKI</sequence>
<evidence type="ECO:0000256" key="3">
    <source>
        <dbReference type="ARBA" id="ARBA00005109"/>
    </source>
</evidence>
<comment type="catalytic activity">
    <reaction evidence="1">
        <text>3-hydroxy-2-methylpropanoyl-CoA + H2O = 3-hydroxy-2-methylpropanoate + CoA + H(+)</text>
        <dbReference type="Rhea" id="RHEA:20888"/>
        <dbReference type="ChEBI" id="CHEBI:11805"/>
        <dbReference type="ChEBI" id="CHEBI:15377"/>
        <dbReference type="ChEBI" id="CHEBI:15378"/>
        <dbReference type="ChEBI" id="CHEBI:57287"/>
        <dbReference type="ChEBI" id="CHEBI:57340"/>
        <dbReference type="EC" id="3.1.2.4"/>
    </reaction>
</comment>
<evidence type="ECO:0000256" key="11">
    <source>
        <dbReference type="ARBA" id="ARBA00031181"/>
    </source>
</evidence>
<comment type="caution">
    <text evidence="13">The sequence shown here is derived from an EMBL/GenBank/DDBJ whole genome shotgun (WGS) entry which is preliminary data.</text>
</comment>
<dbReference type="GO" id="GO:0005739">
    <property type="term" value="C:mitochondrion"/>
    <property type="evidence" value="ECO:0007669"/>
    <property type="project" value="UniProtKB-SubCell"/>
</dbReference>
<dbReference type="EC" id="3.1.2.4" evidence="5"/>
<organism evidence="13 14">
    <name type="scientific">Microctonus aethiopoides</name>
    <dbReference type="NCBI Taxonomy" id="144406"/>
    <lineage>
        <taxon>Eukaryota</taxon>
        <taxon>Metazoa</taxon>
        <taxon>Ecdysozoa</taxon>
        <taxon>Arthropoda</taxon>
        <taxon>Hexapoda</taxon>
        <taxon>Insecta</taxon>
        <taxon>Pterygota</taxon>
        <taxon>Neoptera</taxon>
        <taxon>Endopterygota</taxon>
        <taxon>Hymenoptera</taxon>
        <taxon>Apocrita</taxon>
        <taxon>Ichneumonoidea</taxon>
        <taxon>Braconidae</taxon>
        <taxon>Euphorinae</taxon>
        <taxon>Microctonus</taxon>
    </lineage>
</organism>
<evidence type="ECO:0000256" key="9">
    <source>
        <dbReference type="ARBA" id="ARBA00023128"/>
    </source>
</evidence>
<dbReference type="PANTHER" id="PTHR43176">
    <property type="entry name" value="3-HYDROXYISOBUTYRYL-COA HYDROLASE-RELATED"/>
    <property type="match status" value="1"/>
</dbReference>
<dbReference type="GO" id="GO:0003860">
    <property type="term" value="F:3-hydroxyisobutyryl-CoA hydrolase activity"/>
    <property type="evidence" value="ECO:0007669"/>
    <property type="project" value="UniProtKB-EC"/>
</dbReference>
<evidence type="ECO:0000256" key="6">
    <source>
        <dbReference type="ARBA" id="ARBA00016714"/>
    </source>
</evidence>
<dbReference type="GO" id="GO:0006574">
    <property type="term" value="P:L-valine catabolic process"/>
    <property type="evidence" value="ECO:0007669"/>
    <property type="project" value="TreeGrafter"/>
</dbReference>
<evidence type="ECO:0000313" key="13">
    <source>
        <dbReference type="EMBL" id="KAK0157808.1"/>
    </source>
</evidence>
<dbReference type="InterPro" id="IPR029045">
    <property type="entry name" value="ClpP/crotonase-like_dom_sf"/>
</dbReference>
<dbReference type="CDD" id="cd06558">
    <property type="entry name" value="crotonase-like"/>
    <property type="match status" value="1"/>
</dbReference>
<dbReference type="Pfam" id="PF16113">
    <property type="entry name" value="ECH_2"/>
    <property type="match status" value="1"/>
</dbReference>
<keyword evidence="9" id="KW-0496">Mitochondrion</keyword>
<comment type="similarity">
    <text evidence="4">Belongs to the enoyl-CoA hydratase/isomerase family.</text>
</comment>
<evidence type="ECO:0000313" key="14">
    <source>
        <dbReference type="Proteomes" id="UP001168990"/>
    </source>
</evidence>
<keyword evidence="7" id="KW-0101">Branched-chain amino acid catabolism</keyword>
<evidence type="ECO:0000256" key="10">
    <source>
        <dbReference type="ARBA" id="ARBA00024871"/>
    </source>
</evidence>
<proteinExistence type="inferred from homology"/>
<dbReference type="PANTHER" id="PTHR43176:SF3">
    <property type="entry name" value="3-HYDROXYISOBUTYRYL-COA HYDROLASE, MITOCHONDRIAL"/>
    <property type="match status" value="1"/>
</dbReference>
<feature type="domain" description="Enoyl-CoA hydratase/isomerase" evidence="12">
    <location>
        <begin position="61"/>
        <end position="385"/>
    </location>
</feature>
<dbReference type="AlphaFoldDB" id="A0AA39C4N8"/>
<accession>A0AA39C4N8</accession>
<dbReference type="EMBL" id="JAQQBS010001425">
    <property type="protein sequence ID" value="KAK0157808.1"/>
    <property type="molecule type" value="Genomic_DNA"/>
</dbReference>
<dbReference type="NCBIfam" id="NF004127">
    <property type="entry name" value="PRK05617.1"/>
    <property type="match status" value="1"/>
</dbReference>
<comment type="pathway">
    <text evidence="3">Amino-acid degradation; L-valine degradation.</text>
</comment>
<keyword evidence="8" id="KW-0378">Hydrolase</keyword>
<protein>
    <recommendedName>
        <fullName evidence="6">3-hydroxyisobutyryl-CoA hydrolase, mitochondrial</fullName>
        <ecNumber evidence="5">3.1.2.4</ecNumber>
    </recommendedName>
    <alternativeName>
        <fullName evidence="11">3-hydroxyisobutyryl-coenzyme A hydrolase</fullName>
    </alternativeName>
</protein>
<dbReference type="InterPro" id="IPR045004">
    <property type="entry name" value="ECH_dom"/>
</dbReference>
<dbReference type="SUPFAM" id="SSF52096">
    <property type="entry name" value="ClpP/crotonase"/>
    <property type="match status" value="1"/>
</dbReference>
<keyword evidence="14" id="KW-1185">Reference proteome</keyword>
<evidence type="ECO:0000256" key="5">
    <source>
        <dbReference type="ARBA" id="ARBA00011915"/>
    </source>
</evidence>
<dbReference type="InterPro" id="IPR032259">
    <property type="entry name" value="HIBYL-CoA-H"/>
</dbReference>
<reference evidence="13" key="1">
    <citation type="journal article" date="2023" name="bioRxiv">
        <title>Scaffold-level genome assemblies of two parasitoid biocontrol wasps reveal the parthenogenesis mechanism and an associated novel virus.</title>
        <authorList>
            <person name="Inwood S."/>
            <person name="Skelly J."/>
            <person name="Guhlin J."/>
            <person name="Harrop T."/>
            <person name="Goldson S."/>
            <person name="Dearden P."/>
        </authorList>
    </citation>
    <scope>NUCLEOTIDE SEQUENCE</scope>
    <source>
        <strain evidence="13">Irish</strain>
        <tissue evidence="13">Whole body</tissue>
    </source>
</reference>
<comment type="subcellular location">
    <subcellularLocation>
        <location evidence="2">Mitochondrion</location>
    </subcellularLocation>
</comment>
<dbReference type="Proteomes" id="UP001168990">
    <property type="component" value="Unassembled WGS sequence"/>
</dbReference>
<dbReference type="Gene3D" id="3.90.226.10">
    <property type="entry name" value="2-enoyl-CoA Hydratase, Chain A, domain 1"/>
    <property type="match status" value="1"/>
</dbReference>
<name>A0AA39C4N8_9HYME</name>
<evidence type="ECO:0000256" key="7">
    <source>
        <dbReference type="ARBA" id="ARBA00022456"/>
    </source>
</evidence>
<evidence type="ECO:0000259" key="12">
    <source>
        <dbReference type="Pfam" id="PF16113"/>
    </source>
</evidence>
<reference evidence="13" key="2">
    <citation type="submission" date="2023-03" db="EMBL/GenBank/DDBJ databases">
        <authorList>
            <person name="Inwood S.N."/>
            <person name="Skelly J.G."/>
            <person name="Guhlin J."/>
            <person name="Harrop T.W.R."/>
            <person name="Goldson S.G."/>
            <person name="Dearden P.K."/>
        </authorList>
    </citation>
    <scope>NUCLEOTIDE SEQUENCE</scope>
    <source>
        <strain evidence="13">Irish</strain>
        <tissue evidence="13">Whole body</tissue>
    </source>
</reference>
<comment type="function">
    <text evidence="10">Hydrolyzes 3-hydroxyisobutyryl-CoA (HIBYL-CoA), a saline catabolite. Has high activity toward isobutyryl-CoA. Could be an isobutyryl-CoA dehydrogenase that functions in valine catabolism. Also hydrolyzes 3-hydroxypropanoyl-CoA.</text>
</comment>
<evidence type="ECO:0000256" key="8">
    <source>
        <dbReference type="ARBA" id="ARBA00022801"/>
    </source>
</evidence>
<gene>
    <name evidence="13" type="ORF">PV328_011498</name>
</gene>
<evidence type="ECO:0000256" key="1">
    <source>
        <dbReference type="ARBA" id="ARBA00001709"/>
    </source>
</evidence>
<evidence type="ECO:0000256" key="4">
    <source>
        <dbReference type="ARBA" id="ARBA00005254"/>
    </source>
</evidence>